<protein>
    <recommendedName>
        <fullName evidence="8">Arp2/3 complex 34 kDa subunit</fullName>
    </recommendedName>
</protein>
<dbReference type="InterPro" id="IPR034666">
    <property type="entry name" value="ARPC2/4"/>
</dbReference>
<evidence type="ECO:0000256" key="3">
    <source>
        <dbReference type="ARBA" id="ARBA00022490"/>
    </source>
</evidence>
<comment type="subcellular location">
    <subcellularLocation>
        <location evidence="1">Cytoplasm</location>
        <location evidence="1">Cytoskeleton</location>
    </subcellularLocation>
</comment>
<dbReference type="Proteomes" id="UP000694621">
    <property type="component" value="Unplaced"/>
</dbReference>
<evidence type="ECO:0000256" key="2">
    <source>
        <dbReference type="ARBA" id="ARBA00007192"/>
    </source>
</evidence>
<dbReference type="GO" id="GO:0051015">
    <property type="term" value="F:actin filament binding"/>
    <property type="evidence" value="ECO:0007669"/>
    <property type="project" value="TreeGrafter"/>
</dbReference>
<keyword evidence="3" id="KW-0963">Cytoplasm</keyword>
<evidence type="ECO:0000256" key="1">
    <source>
        <dbReference type="ARBA" id="ARBA00004245"/>
    </source>
</evidence>
<dbReference type="Gene3D" id="3.30.1460.20">
    <property type="match status" value="1"/>
</dbReference>
<dbReference type="GO" id="GO:0005200">
    <property type="term" value="F:structural constituent of cytoskeleton"/>
    <property type="evidence" value="ECO:0007669"/>
    <property type="project" value="TreeGrafter"/>
</dbReference>
<keyword evidence="5" id="KW-0206">Cytoskeleton</keyword>
<organism evidence="6 7">
    <name type="scientific">Astyanax mexicanus</name>
    <name type="common">Blind cave fish</name>
    <name type="synonym">Astyanax fasciatus mexicanus</name>
    <dbReference type="NCBI Taxonomy" id="7994"/>
    <lineage>
        <taxon>Eukaryota</taxon>
        <taxon>Metazoa</taxon>
        <taxon>Chordata</taxon>
        <taxon>Craniata</taxon>
        <taxon>Vertebrata</taxon>
        <taxon>Euteleostomi</taxon>
        <taxon>Actinopterygii</taxon>
        <taxon>Neopterygii</taxon>
        <taxon>Teleostei</taxon>
        <taxon>Ostariophysi</taxon>
        <taxon>Characiformes</taxon>
        <taxon>Characoidei</taxon>
        <taxon>Acestrorhamphidae</taxon>
        <taxon>Acestrorhamphinae</taxon>
        <taxon>Astyanax</taxon>
    </lineage>
</organism>
<evidence type="ECO:0000256" key="5">
    <source>
        <dbReference type="ARBA" id="ARBA00023212"/>
    </source>
</evidence>
<dbReference type="InterPro" id="IPR007188">
    <property type="entry name" value="ARPC2"/>
</dbReference>
<comment type="similarity">
    <text evidence="2">Belongs to the ARPC2 family.</text>
</comment>
<sequence length="94" mass="10873">MILLEINNRIVEETLIPYPYHLKKKHTLKHPIAHSYTDILPVYHNFDGVLYHISNPNGDKTKVMISISLKFYKELQEHGADEVLIPLAAFSRCS</sequence>
<dbReference type="AlphaFoldDB" id="A0A8B9JD66"/>
<accession>A0A8B9JD66</accession>
<keyword evidence="4" id="KW-0009">Actin-binding</keyword>
<name>A0A8B9JD66_ASTMX</name>
<reference evidence="6" key="1">
    <citation type="submission" date="2025-08" db="UniProtKB">
        <authorList>
            <consortium name="Ensembl"/>
        </authorList>
    </citation>
    <scope>IDENTIFICATION</scope>
</reference>
<dbReference type="SUPFAM" id="SSF69645">
    <property type="entry name" value="Arp2/3 complex subunits"/>
    <property type="match status" value="1"/>
</dbReference>
<evidence type="ECO:0000256" key="4">
    <source>
        <dbReference type="ARBA" id="ARBA00023203"/>
    </source>
</evidence>
<evidence type="ECO:0008006" key="8">
    <source>
        <dbReference type="Google" id="ProtNLM"/>
    </source>
</evidence>
<dbReference type="Ensembl" id="ENSAMXT00005021770.1">
    <property type="protein sequence ID" value="ENSAMXP00005019690.1"/>
    <property type="gene ID" value="ENSAMXG00005010204.1"/>
</dbReference>
<dbReference type="GO" id="GO:0034314">
    <property type="term" value="P:Arp2/3 complex-mediated actin nucleation"/>
    <property type="evidence" value="ECO:0007669"/>
    <property type="project" value="InterPro"/>
</dbReference>
<dbReference type="PANTHER" id="PTHR12058:SF0">
    <property type="entry name" value="ACTIN-RELATED PROTEIN 2_3 COMPLEX SUBUNIT 2"/>
    <property type="match status" value="1"/>
</dbReference>
<dbReference type="GO" id="GO:0005885">
    <property type="term" value="C:Arp2/3 protein complex"/>
    <property type="evidence" value="ECO:0007669"/>
    <property type="project" value="InterPro"/>
</dbReference>
<evidence type="ECO:0000313" key="7">
    <source>
        <dbReference type="Proteomes" id="UP000694621"/>
    </source>
</evidence>
<evidence type="ECO:0000313" key="6">
    <source>
        <dbReference type="Ensembl" id="ENSAMXP00005019690.1"/>
    </source>
</evidence>
<dbReference type="PANTHER" id="PTHR12058">
    <property type="entry name" value="ARP2/3 COMPLEX 34 KDA SUBUNIT"/>
    <property type="match status" value="1"/>
</dbReference>
<dbReference type="GO" id="GO:0030041">
    <property type="term" value="P:actin filament polymerization"/>
    <property type="evidence" value="ECO:0007669"/>
    <property type="project" value="InterPro"/>
</dbReference>
<proteinExistence type="inferred from homology"/>